<feature type="compositionally biased region" description="Low complexity" evidence="1">
    <location>
        <begin position="19"/>
        <end position="34"/>
    </location>
</feature>
<evidence type="ECO:0000256" key="1">
    <source>
        <dbReference type="SAM" id="MobiDB-lite"/>
    </source>
</evidence>
<name>A0A2H1L3I7_9MICO</name>
<dbReference type="AlphaFoldDB" id="A0A2H1L3I7"/>
<proteinExistence type="predicted"/>
<evidence type="ECO:0000313" key="3">
    <source>
        <dbReference type="Proteomes" id="UP000234462"/>
    </source>
</evidence>
<feature type="compositionally biased region" description="Polar residues" evidence="1">
    <location>
        <begin position="260"/>
        <end position="269"/>
    </location>
</feature>
<sequence length="279" mass="29762">MDSPQTSFGLPRAVHPDLSPAAAPSTAEPPGTAAVTEGPADGGPPPPARVAPDWTAATGPFKVYSPDATDWTVGIDLRITPDGLALTTPSGHHGFAADRFTVEMSPDGMFVWILGDRLDNPAVTVLMPASLEDLQSRLPRVEFADLEEAAHVVRRLTAATAAGRHTKHRFGLDRSGDMGLVINPLEGEPVLALLRIVEKGMEFRAGGIWEADSPAKRIPPFTSLIPVTRKAVSRFDHLERSPSMSLSLFRRFVIPGTWNGSGEAQSESATPDRGALHVS</sequence>
<keyword evidence="3" id="KW-1185">Reference proteome</keyword>
<accession>A0A2H1L3I7</accession>
<dbReference type="Proteomes" id="UP000234462">
    <property type="component" value="Unassembled WGS sequence"/>
</dbReference>
<gene>
    <name evidence="2" type="ORF">BJEO58_00984</name>
</gene>
<evidence type="ECO:0000313" key="2">
    <source>
        <dbReference type="EMBL" id="SMY11399.1"/>
    </source>
</evidence>
<reference evidence="3" key="1">
    <citation type="submission" date="2017-03" db="EMBL/GenBank/DDBJ databases">
        <authorList>
            <person name="Monnet C."/>
        </authorList>
    </citation>
    <scope>NUCLEOTIDE SEQUENCE [LARGE SCALE GENOMIC DNA]</scope>
    <source>
        <strain evidence="3">SJ5-8</strain>
    </source>
</reference>
<feature type="region of interest" description="Disordered" evidence="1">
    <location>
        <begin position="260"/>
        <end position="279"/>
    </location>
</feature>
<protein>
    <submittedName>
        <fullName evidence="2">Uncharacterized protein</fullName>
    </submittedName>
</protein>
<feature type="region of interest" description="Disordered" evidence="1">
    <location>
        <begin position="1"/>
        <end position="51"/>
    </location>
</feature>
<dbReference type="EMBL" id="FXZM01000004">
    <property type="protein sequence ID" value="SMY11399.1"/>
    <property type="molecule type" value="Genomic_DNA"/>
</dbReference>
<organism evidence="2 3">
    <name type="scientific">Brevibacterium jeotgali</name>
    <dbReference type="NCBI Taxonomy" id="1262550"/>
    <lineage>
        <taxon>Bacteria</taxon>
        <taxon>Bacillati</taxon>
        <taxon>Actinomycetota</taxon>
        <taxon>Actinomycetes</taxon>
        <taxon>Micrococcales</taxon>
        <taxon>Brevibacteriaceae</taxon>
        <taxon>Brevibacterium</taxon>
    </lineage>
</organism>